<evidence type="ECO:0000256" key="1">
    <source>
        <dbReference type="ARBA" id="ARBA00022729"/>
    </source>
</evidence>
<feature type="chain" id="PRO_5016897644" evidence="2">
    <location>
        <begin position="22"/>
        <end position="150"/>
    </location>
</feature>
<dbReference type="Proteomes" id="UP000261704">
    <property type="component" value="Chromosome"/>
</dbReference>
<sequence>MKQFFAFVIMALFPFTGFAQTATEDPEPLIIAATDEVTLVDFMWVARPLIIFADSPKDPRFKQQMAFIEERLDDLRLRDVVVITDTDPAGKSPIRQRLRPRGFGLVLVAKDGTILLRKPKPWTVREISRSIDKLPARQEEVRERRDTGAQ</sequence>
<gene>
    <name evidence="4" type="ORF">BAR1_11075</name>
</gene>
<dbReference type="EMBL" id="CP032125">
    <property type="protein sequence ID" value="AXX98419.1"/>
    <property type="molecule type" value="Genomic_DNA"/>
</dbReference>
<proteinExistence type="predicted"/>
<evidence type="ECO:0000313" key="4">
    <source>
        <dbReference type="EMBL" id="AXX98419.1"/>
    </source>
</evidence>
<evidence type="ECO:0000313" key="5">
    <source>
        <dbReference type="Proteomes" id="UP000261704"/>
    </source>
</evidence>
<dbReference type="InterPro" id="IPR025232">
    <property type="entry name" value="DUF4174"/>
</dbReference>
<reference evidence="4 5" key="1">
    <citation type="submission" date="2018-09" db="EMBL/GenBank/DDBJ databases">
        <title>Profundibacter amoris BAR1 gen. nov., sp. nov., a new member of the Roseobacter clade isolated at Lokis Castle Vent Field on the Arctic Mid-Oceanic Ridge.</title>
        <authorList>
            <person name="Le Moine Bauer S."/>
            <person name="Sjoeberg A.G."/>
            <person name="L'Haridon S."/>
            <person name="Stokke R."/>
            <person name="Roalkvam I."/>
            <person name="Steen I.H."/>
            <person name="Dahle H."/>
        </authorList>
    </citation>
    <scope>NUCLEOTIDE SEQUENCE [LARGE SCALE GENOMIC DNA]</scope>
    <source>
        <strain evidence="4 5">BAR1</strain>
    </source>
</reference>
<keyword evidence="5" id="KW-1185">Reference proteome</keyword>
<dbReference type="OrthoDB" id="7362103at2"/>
<protein>
    <submittedName>
        <fullName evidence="4">DUF4174 domain-containing protein</fullName>
    </submittedName>
</protein>
<feature type="domain" description="DUF4174" evidence="3">
    <location>
        <begin position="39"/>
        <end position="140"/>
    </location>
</feature>
<organism evidence="4 5">
    <name type="scientific">Profundibacter amoris</name>
    <dbReference type="NCBI Taxonomy" id="2171755"/>
    <lineage>
        <taxon>Bacteria</taxon>
        <taxon>Pseudomonadati</taxon>
        <taxon>Pseudomonadota</taxon>
        <taxon>Alphaproteobacteria</taxon>
        <taxon>Rhodobacterales</taxon>
        <taxon>Paracoccaceae</taxon>
        <taxon>Profundibacter</taxon>
    </lineage>
</organism>
<dbReference type="KEGG" id="pamo:BAR1_11075"/>
<keyword evidence="1 2" id="KW-0732">Signal</keyword>
<dbReference type="Pfam" id="PF13778">
    <property type="entry name" value="DUF4174"/>
    <property type="match status" value="1"/>
</dbReference>
<evidence type="ECO:0000259" key="3">
    <source>
        <dbReference type="Pfam" id="PF13778"/>
    </source>
</evidence>
<feature type="signal peptide" evidence="2">
    <location>
        <begin position="1"/>
        <end position="21"/>
    </location>
</feature>
<evidence type="ECO:0000256" key="2">
    <source>
        <dbReference type="SAM" id="SignalP"/>
    </source>
</evidence>
<name>A0A347UHU1_9RHOB</name>
<dbReference type="AlphaFoldDB" id="A0A347UHU1"/>
<dbReference type="RefSeq" id="WP_118943075.1">
    <property type="nucleotide sequence ID" value="NZ_CP032125.1"/>
</dbReference>
<accession>A0A347UHU1</accession>